<dbReference type="GO" id="GO:0051056">
    <property type="term" value="P:regulation of small GTPase mediated signal transduction"/>
    <property type="evidence" value="ECO:0007669"/>
    <property type="project" value="InterPro"/>
</dbReference>
<keyword evidence="4" id="KW-1185">Reference proteome</keyword>
<evidence type="ECO:0000313" key="1">
    <source>
        <dbReference type="EMBL" id="CAF1047508.1"/>
    </source>
</evidence>
<dbReference type="Pfam" id="PF21022">
    <property type="entry name" value="Rap-GAP_dimer"/>
    <property type="match status" value="1"/>
</dbReference>
<sequence length="227" mass="26024">MRRRERALTTELRLNMDSDDKLPGISPIFTHRMLNLSPLLNIRSNNYFRISTAPSTTVDRLGLFDPLSNVSTASMIESPSSHRTVFTGNQTTIPYTKPINEYTWCYESSSPSIQSNTKNSSDECLPQLEIDDKPLIYRQQFESSEHFNWYGTSESQGHVIISYKHSIDQNKQRSIMSIVRTRQRTLIESIFDIHSSSTANDILRRICEQCAITDIEYFDPVLCDGVS</sequence>
<evidence type="ECO:0000313" key="4">
    <source>
        <dbReference type="Proteomes" id="UP000663832"/>
    </source>
</evidence>
<dbReference type="EMBL" id="CAJNOM010000230">
    <property type="protein sequence ID" value="CAF1259723.1"/>
    <property type="molecule type" value="Genomic_DNA"/>
</dbReference>
<dbReference type="InterPro" id="IPR035974">
    <property type="entry name" value="Rap/Ran-GAP_sf"/>
</dbReference>
<dbReference type="GO" id="GO:0005096">
    <property type="term" value="F:GTPase activator activity"/>
    <property type="evidence" value="ECO:0007669"/>
    <property type="project" value="InterPro"/>
</dbReference>
<dbReference type="Proteomes" id="UP000663877">
    <property type="component" value="Unassembled WGS sequence"/>
</dbReference>
<proteinExistence type="predicted"/>
<accession>A0A815ERN6</accession>
<comment type="caution">
    <text evidence="3">The sequence shown here is derived from an EMBL/GenBank/DDBJ whole genome shotgun (WGS) entry which is preliminary data.</text>
</comment>
<dbReference type="EMBL" id="CAJNOM010000281">
    <property type="protein sequence ID" value="CAF1315723.1"/>
    <property type="molecule type" value="Genomic_DNA"/>
</dbReference>
<dbReference type="AlphaFoldDB" id="A0A815ERN6"/>
<name>A0A815ERN6_9BILA</name>
<evidence type="ECO:0000313" key="3">
    <source>
        <dbReference type="EMBL" id="CAF1315723.1"/>
    </source>
</evidence>
<dbReference type="SUPFAM" id="SSF111347">
    <property type="entry name" value="Rap/Ran-GAP"/>
    <property type="match status" value="1"/>
</dbReference>
<reference evidence="3" key="1">
    <citation type="submission" date="2021-02" db="EMBL/GenBank/DDBJ databases">
        <authorList>
            <person name="Nowell W R."/>
        </authorList>
    </citation>
    <scope>NUCLEOTIDE SEQUENCE</scope>
</reference>
<organism evidence="3 4">
    <name type="scientific">Adineta steineri</name>
    <dbReference type="NCBI Taxonomy" id="433720"/>
    <lineage>
        <taxon>Eukaryota</taxon>
        <taxon>Metazoa</taxon>
        <taxon>Spiralia</taxon>
        <taxon>Gnathifera</taxon>
        <taxon>Rotifera</taxon>
        <taxon>Eurotatoria</taxon>
        <taxon>Bdelloidea</taxon>
        <taxon>Adinetida</taxon>
        <taxon>Adinetidae</taxon>
        <taxon>Adineta</taxon>
    </lineage>
</organism>
<dbReference type="Gene3D" id="3.30.1120.160">
    <property type="match status" value="1"/>
</dbReference>
<protein>
    <submittedName>
        <fullName evidence="3">Uncharacterized protein</fullName>
    </submittedName>
</protein>
<gene>
    <name evidence="1" type="ORF">BJG266_LOCUS18421</name>
    <name evidence="2" type="ORF">QVE165_LOCUS28978</name>
    <name evidence="3" type="ORF">QVE165_LOCUS32045</name>
</gene>
<evidence type="ECO:0000313" key="2">
    <source>
        <dbReference type="EMBL" id="CAF1259723.1"/>
    </source>
</evidence>
<dbReference type="Proteomes" id="UP000663832">
    <property type="component" value="Unassembled WGS sequence"/>
</dbReference>
<dbReference type="EMBL" id="CAJNOI010000094">
    <property type="protein sequence ID" value="CAF1047508.1"/>
    <property type="molecule type" value="Genomic_DNA"/>
</dbReference>